<evidence type="ECO:0000259" key="13">
    <source>
        <dbReference type="Pfam" id="PF17243"/>
    </source>
</evidence>
<evidence type="ECO:0000256" key="1">
    <source>
        <dbReference type="ARBA" id="ARBA00004442"/>
    </source>
</evidence>
<dbReference type="Gene3D" id="3.10.20.310">
    <property type="entry name" value="membrane protein fhac"/>
    <property type="match status" value="2"/>
</dbReference>
<evidence type="ECO:0000256" key="8">
    <source>
        <dbReference type="ARBA" id="ARBA00023237"/>
    </source>
</evidence>
<proteinExistence type="inferred from homology"/>
<dbReference type="PROSITE" id="PS51257">
    <property type="entry name" value="PROKAR_LIPOPROTEIN"/>
    <property type="match status" value="1"/>
</dbReference>
<dbReference type="Proteomes" id="UP001177769">
    <property type="component" value="Chromosome"/>
</dbReference>
<evidence type="ECO:0000259" key="12">
    <source>
        <dbReference type="Pfam" id="PF07244"/>
    </source>
</evidence>
<evidence type="ECO:0000259" key="11">
    <source>
        <dbReference type="Pfam" id="PF01103"/>
    </source>
</evidence>
<comment type="subunit">
    <text evidence="10">Interacts with TamB to form the translocation and assembly module (TAM).</text>
</comment>
<dbReference type="Pfam" id="PF01103">
    <property type="entry name" value="Omp85"/>
    <property type="match status" value="1"/>
</dbReference>
<evidence type="ECO:0000256" key="7">
    <source>
        <dbReference type="ARBA" id="ARBA00023136"/>
    </source>
</evidence>
<evidence type="ECO:0000313" key="14">
    <source>
        <dbReference type="EMBL" id="WIT10126.1"/>
    </source>
</evidence>
<feature type="domain" description="POTRA" evidence="12">
    <location>
        <begin position="225"/>
        <end position="297"/>
    </location>
</feature>
<comment type="subcellular location">
    <subcellularLocation>
        <location evidence="1">Cell outer membrane</location>
    </subcellularLocation>
</comment>
<evidence type="ECO:0000256" key="5">
    <source>
        <dbReference type="ARBA" id="ARBA00022692"/>
    </source>
</evidence>
<gene>
    <name evidence="14" type="ORF">PFX98_14405</name>
</gene>
<keyword evidence="6" id="KW-0732">Signal</keyword>
<keyword evidence="15" id="KW-1185">Reference proteome</keyword>
<reference evidence="14" key="1">
    <citation type="submission" date="2023-01" db="EMBL/GenBank/DDBJ databases">
        <title>Whole genome sequence of Paucibacter sp. S2-9 isolated from pond sediment.</title>
        <authorList>
            <person name="Jung J.Y."/>
        </authorList>
    </citation>
    <scope>NUCLEOTIDE SEQUENCE</scope>
    <source>
        <strain evidence="14">S2-9</strain>
    </source>
</reference>
<dbReference type="RefSeq" id="WP_285231195.1">
    <property type="nucleotide sequence ID" value="NZ_CP116346.1"/>
</dbReference>
<dbReference type="PANTHER" id="PTHR12815">
    <property type="entry name" value="SORTING AND ASSEMBLY MACHINERY SAMM50 PROTEIN FAMILY MEMBER"/>
    <property type="match status" value="1"/>
</dbReference>
<keyword evidence="4" id="KW-1134">Transmembrane beta strand</keyword>
<evidence type="ECO:0000256" key="9">
    <source>
        <dbReference type="ARBA" id="ARBA00033063"/>
    </source>
</evidence>
<evidence type="ECO:0000256" key="10">
    <source>
        <dbReference type="ARBA" id="ARBA00093548"/>
    </source>
</evidence>
<evidence type="ECO:0000256" key="3">
    <source>
        <dbReference type="ARBA" id="ARBA00015419"/>
    </source>
</evidence>
<evidence type="ECO:0000256" key="4">
    <source>
        <dbReference type="ARBA" id="ARBA00022452"/>
    </source>
</evidence>
<evidence type="ECO:0000256" key="2">
    <source>
        <dbReference type="ARBA" id="ARBA00010248"/>
    </source>
</evidence>
<protein>
    <recommendedName>
        <fullName evidence="3">Translocation and assembly module subunit TamA</fullName>
    </recommendedName>
    <alternativeName>
        <fullName evidence="9">Autotransporter assembly factor TamA</fullName>
    </alternativeName>
</protein>
<dbReference type="InterPro" id="IPR010827">
    <property type="entry name" value="BamA/TamA_POTRA"/>
</dbReference>
<evidence type="ECO:0000313" key="15">
    <source>
        <dbReference type="Proteomes" id="UP001177769"/>
    </source>
</evidence>
<dbReference type="Pfam" id="PF07244">
    <property type="entry name" value="POTRA"/>
    <property type="match status" value="1"/>
</dbReference>
<dbReference type="InterPro" id="IPR039910">
    <property type="entry name" value="D15-like"/>
</dbReference>
<name>A0AA95NG12_9BURK</name>
<feature type="domain" description="TamA POTRA" evidence="13">
    <location>
        <begin position="66"/>
        <end position="131"/>
    </location>
</feature>
<dbReference type="Gene3D" id="2.40.160.50">
    <property type="entry name" value="membrane protein fhac: a member of the omp85/tpsb transporter family"/>
    <property type="match status" value="1"/>
</dbReference>
<keyword evidence="5" id="KW-0812">Transmembrane</keyword>
<dbReference type="PANTHER" id="PTHR12815:SF47">
    <property type="entry name" value="TRANSLOCATION AND ASSEMBLY MODULE SUBUNIT TAMA"/>
    <property type="match status" value="1"/>
</dbReference>
<dbReference type="AlphaFoldDB" id="A0AA95NG12"/>
<dbReference type="GO" id="GO:0009279">
    <property type="term" value="C:cell outer membrane"/>
    <property type="evidence" value="ECO:0007669"/>
    <property type="project" value="UniProtKB-SubCell"/>
</dbReference>
<keyword evidence="7" id="KW-0472">Membrane</keyword>
<dbReference type="Pfam" id="PF17243">
    <property type="entry name" value="POTRA_TamA_1"/>
    <property type="match status" value="1"/>
</dbReference>
<keyword evidence="8" id="KW-0998">Cell outer membrane</keyword>
<sequence length="612" mass="66661">MSGLRIAAMLMVALGLGGCASFKGLSDALSRKPAIQAAQDGAPARLVAAYELDIDAPAALRALLYEHLDLARFRNTAEDERLSLVELDRLSAAAPEQARALLETAGYFNAKVAMQRQGDAQLQRLRMTVEPGPQVQVSAVQLDFAGALAEPAGAALRQRLGEAWALPVGAAYDQPAWSEAKNGLLNLARTEGYPLAHWASSRALVRTETNAAELALTLASGPLFRLGALRIEGLKHQPASSIERLAAYREGDAYSAKTLLDFQERLIKTGLFDSISVEISPDAETAAATPVLVTVREAARQQATASVGYHTTNGPRVGLEHLHRRPFGLDLRARSKIELGRDRSALDLELTSHPQTDMERNLAAFAVERDQLIENQTKLNWRARLGRQRETENNDRTYYLEWLRTDERFPGSEVHGSAISLNLDRSWRRVDSIIVPTQGLTAHWLLGLGRADNSVAQNGWFGKLHARLFWYQRLGADWTSTLRTELGQLLAGDAVGLPDALRFRAGGDDSVRGYAPEDLGPQDALGNKVGGRVLWTGSAELAHPLSRKLPSLLGAVFVDAGQAAMHWHELKPTLGYGLGLRLRSPVGVLRVDVARAQALGSWRLHFSVGIAL</sequence>
<dbReference type="InterPro" id="IPR035243">
    <property type="entry name" value="TamA_POTRA_Dom_1"/>
</dbReference>
<dbReference type="EMBL" id="CP116346">
    <property type="protein sequence ID" value="WIT10126.1"/>
    <property type="molecule type" value="Genomic_DNA"/>
</dbReference>
<feature type="domain" description="Bacterial surface antigen (D15)" evidence="11">
    <location>
        <begin position="391"/>
        <end position="610"/>
    </location>
</feature>
<dbReference type="InterPro" id="IPR000184">
    <property type="entry name" value="Bac_surfAg_D15"/>
</dbReference>
<comment type="similarity">
    <text evidence="2">Belongs to the TamA family.</text>
</comment>
<dbReference type="KEGG" id="pais:PFX98_14405"/>
<evidence type="ECO:0000256" key="6">
    <source>
        <dbReference type="ARBA" id="ARBA00022729"/>
    </source>
</evidence>
<organism evidence="14 15">
    <name type="scientific">Paucibacter sediminis</name>
    <dbReference type="NCBI Taxonomy" id="3019553"/>
    <lineage>
        <taxon>Bacteria</taxon>
        <taxon>Pseudomonadati</taxon>
        <taxon>Pseudomonadota</taxon>
        <taxon>Betaproteobacteria</taxon>
        <taxon>Burkholderiales</taxon>
        <taxon>Sphaerotilaceae</taxon>
        <taxon>Roseateles</taxon>
    </lineage>
</organism>
<accession>A0AA95NG12</accession>